<feature type="non-terminal residue" evidence="13">
    <location>
        <position position="1"/>
    </location>
</feature>
<dbReference type="PANTHER" id="PTHR24211">
    <property type="entry name" value="LIM DOMAIN-CONTAINING PROTEIN"/>
    <property type="match status" value="1"/>
</dbReference>
<feature type="compositionally biased region" description="Low complexity" evidence="10">
    <location>
        <begin position="716"/>
        <end position="727"/>
    </location>
</feature>
<dbReference type="FunFam" id="2.10.110.10:FF:000005">
    <property type="entry name" value="Testin isoform 1"/>
    <property type="match status" value="1"/>
</dbReference>
<name>A0A1J1I6W4_9DIPT</name>
<feature type="region of interest" description="Disordered" evidence="10">
    <location>
        <begin position="59"/>
        <end position="87"/>
    </location>
</feature>
<feature type="domain" description="PET" evidence="12">
    <location>
        <begin position="157"/>
        <end position="260"/>
    </location>
</feature>
<keyword evidence="5 9" id="KW-0440">LIM domain</keyword>
<dbReference type="CDD" id="cd09415">
    <property type="entry name" value="LIM1_Prickle"/>
    <property type="match status" value="1"/>
</dbReference>
<evidence type="ECO:0000259" key="12">
    <source>
        <dbReference type="PROSITE" id="PS51303"/>
    </source>
</evidence>
<dbReference type="InterPro" id="IPR033727">
    <property type="entry name" value="LIM3_prickle"/>
</dbReference>
<gene>
    <name evidence="13" type="primary">putative Protein prickle</name>
    <name evidence="13" type="ORF">CLUMA_CG009440</name>
</gene>
<evidence type="ECO:0000313" key="13">
    <source>
        <dbReference type="EMBL" id="CRK96000.1"/>
    </source>
</evidence>
<reference evidence="13 14" key="1">
    <citation type="submission" date="2015-04" db="EMBL/GenBank/DDBJ databases">
        <authorList>
            <person name="Syromyatnikov M.Y."/>
            <person name="Popov V.N."/>
        </authorList>
    </citation>
    <scope>NUCLEOTIDE SEQUENCE [LARGE SCALE GENOMIC DNA]</scope>
</reference>
<keyword evidence="3" id="KW-0677">Repeat</keyword>
<comment type="function">
    <text evidence="6">Acts in a planar cell polarity (PCP) complex; polarization along the apical/basal axis of epithelial cells. PCP signaling in the wing disk requires the receptor fz and the cytoplasmic proteins dsh and pk. These act in a feedback loop leading to activation of the jnk cascade and subsequent polarized arrangement of hairs and bristles. Dgo and pk compete with one another for dsh binding, thereby modulating fz dsh activity and ensuring tight control over fz PCP signaling. Vang, stan and pk function together to regulate the establishment of tissue polarity in the adult eye.</text>
</comment>
<comment type="similarity">
    <text evidence="1">Belongs to the prickle / espinas / testin family.</text>
</comment>
<dbReference type="FunFam" id="2.10.110.10:FF:000022">
    <property type="entry name" value="prickle-like protein 2 isoform X1"/>
    <property type="match status" value="1"/>
</dbReference>
<dbReference type="CDD" id="cd09418">
    <property type="entry name" value="LIM2_Prickle"/>
    <property type="match status" value="1"/>
</dbReference>
<evidence type="ECO:0000256" key="2">
    <source>
        <dbReference type="ARBA" id="ARBA00022723"/>
    </source>
</evidence>
<feature type="domain" description="LIM zinc-binding" evidence="11">
    <location>
        <begin position="324"/>
        <end position="384"/>
    </location>
</feature>
<dbReference type="OrthoDB" id="10069167at2759"/>
<evidence type="ECO:0000256" key="1">
    <source>
        <dbReference type="ARBA" id="ARBA00008268"/>
    </source>
</evidence>
<sequence length="861" mass="97284">VINIHFIGLISWLSNDDGKKINFCGQRFDLHCNDHEIEPVLRSFSMSAYQQMPSTFNEFASTSAQSPSHHRHTNFNPSGSSTQSPLMQKRSMMNNQNFQSKNVALNAQTLPYQSQMTNAINQHSSNASTMPTHQTLPQNFHPSQFHGHPAIIGGYHLDTQRQSQSDDDSGCALEEYTWVPSGLRPEQVSLPEDKVPYVNSVGERYRVKQLLQQLPPHDNEVRYCHSLSDEERKELRLFSAQRKREALGRGSVKQLQVNQQCEGCGEVMMTGDIGVYGSRFGPNICWHPACFVCCVCKELLVDLIYFHREGRLYCGRHHAETLKPRCSACDEIILADECTEAEGRAWHMKHFACFDCDKQLGGQRYIMREGKPYCLGCFDNMFAEYCDYCGEPIGVDQGQMSHDGQHWHATDQCFSCSTCRCSLLGRPFLPRRGSIYCSIACSKGEPPTPTDSSVPSMRPLKQNIHMQQSTSTNRTASDNEESIAAPSTPPSPKRGPSSPIHQVRNQPQPSSTRSPKMGRRALHCSPKQGSSTQTFNDLNYQMPGQVETVITINEQDQYSLNSNTSSTCNKGLDRVLLERNIEKLLERTDKPNPYFQPQMTCHDQQINRLLHHDRSREPLDLTDLGLSLDNLSPKTNVGVMSQSLKKDQMTTSSMPELPVYELSKMDDITPINEELPTPDISELTAKGDEPSQPIFIPTTSKKEVRFEGEFQDTLPRSRSYSGKSSRSSGRRRKGSRQKKQSSESQPRHRQEHRRTSRTSRHQSNDEPSTSAQCRGVKSDVVDGRRDDDDDTETTRSICSTCSSSSSDSDDFDYELPQRQVYGGVRVNYVPNDALACARKEQQQFRHDQSNNSDRDKNCTIS</sequence>
<feature type="compositionally biased region" description="Polar residues" evidence="10">
    <location>
        <begin position="466"/>
        <end position="476"/>
    </location>
</feature>
<evidence type="ECO:0000256" key="6">
    <source>
        <dbReference type="ARBA" id="ARBA00059227"/>
    </source>
</evidence>
<dbReference type="STRING" id="568069.A0A1J1I6W4"/>
<keyword evidence="2 9" id="KW-0479">Metal-binding</keyword>
<feature type="region of interest" description="Disordered" evidence="10">
    <location>
        <begin position="839"/>
        <end position="861"/>
    </location>
</feature>
<evidence type="ECO:0000313" key="14">
    <source>
        <dbReference type="Proteomes" id="UP000183832"/>
    </source>
</evidence>
<dbReference type="AlphaFoldDB" id="A0A1J1I6W4"/>
<dbReference type="SMART" id="SM00132">
    <property type="entry name" value="LIM"/>
    <property type="match status" value="3"/>
</dbReference>
<feature type="region of interest" description="Disordered" evidence="10">
    <location>
        <begin position="466"/>
        <end position="535"/>
    </location>
</feature>
<protein>
    <recommendedName>
        <fullName evidence="8">Protein prickle</fullName>
    </recommendedName>
</protein>
<organism evidence="13 14">
    <name type="scientific">Clunio marinus</name>
    <dbReference type="NCBI Taxonomy" id="568069"/>
    <lineage>
        <taxon>Eukaryota</taxon>
        <taxon>Metazoa</taxon>
        <taxon>Ecdysozoa</taxon>
        <taxon>Arthropoda</taxon>
        <taxon>Hexapoda</taxon>
        <taxon>Insecta</taxon>
        <taxon>Pterygota</taxon>
        <taxon>Neoptera</taxon>
        <taxon>Endopterygota</taxon>
        <taxon>Diptera</taxon>
        <taxon>Nematocera</taxon>
        <taxon>Chironomoidea</taxon>
        <taxon>Chironomidae</taxon>
        <taxon>Clunio</taxon>
    </lineage>
</organism>
<evidence type="ECO:0000256" key="10">
    <source>
        <dbReference type="SAM" id="MobiDB-lite"/>
    </source>
</evidence>
<dbReference type="InterPro" id="IPR001781">
    <property type="entry name" value="Znf_LIM"/>
</dbReference>
<dbReference type="FunFam" id="2.10.110.10:FF:000035">
    <property type="entry name" value="prickle-like protein 2 isoform X1"/>
    <property type="match status" value="1"/>
</dbReference>
<dbReference type="PROSITE" id="PS51303">
    <property type="entry name" value="PET"/>
    <property type="match status" value="1"/>
</dbReference>
<dbReference type="InterPro" id="IPR033726">
    <property type="entry name" value="LIM2_prickle"/>
</dbReference>
<evidence type="ECO:0000256" key="4">
    <source>
        <dbReference type="ARBA" id="ARBA00022833"/>
    </source>
</evidence>
<comment type="subunit">
    <text evidence="7">Interacts with dsh; PET and LIM domains interact with dsh DEP domain, in wing cells. Interacts with Vang in photoreceptor cells.</text>
</comment>
<dbReference type="InterPro" id="IPR033723">
    <property type="entry name" value="PET_prickle"/>
</dbReference>
<evidence type="ECO:0000256" key="5">
    <source>
        <dbReference type="ARBA" id="ARBA00023038"/>
    </source>
</evidence>
<dbReference type="GO" id="GO:0030182">
    <property type="term" value="P:neuron differentiation"/>
    <property type="evidence" value="ECO:0007669"/>
    <property type="project" value="UniProtKB-ARBA"/>
</dbReference>
<feature type="compositionally biased region" description="Low complexity" evidence="10">
    <location>
        <begin position="794"/>
        <end position="806"/>
    </location>
</feature>
<dbReference type="Proteomes" id="UP000183832">
    <property type="component" value="Unassembled WGS sequence"/>
</dbReference>
<dbReference type="Gene3D" id="2.10.110.10">
    <property type="entry name" value="Cysteine Rich Protein"/>
    <property type="match status" value="3"/>
</dbReference>
<dbReference type="SUPFAM" id="SSF57716">
    <property type="entry name" value="Glucocorticoid receptor-like (DNA-binding domain)"/>
    <property type="match status" value="2"/>
</dbReference>
<keyword evidence="4 9" id="KW-0862">Zinc</keyword>
<dbReference type="EMBL" id="CVRI01000043">
    <property type="protein sequence ID" value="CRK96000.1"/>
    <property type="molecule type" value="Genomic_DNA"/>
</dbReference>
<feature type="compositionally biased region" description="Basic residues" evidence="10">
    <location>
        <begin position="747"/>
        <end position="760"/>
    </location>
</feature>
<dbReference type="InterPro" id="IPR010442">
    <property type="entry name" value="PET_domain"/>
</dbReference>
<dbReference type="InterPro" id="IPR033725">
    <property type="entry name" value="LIM1_prickle"/>
</dbReference>
<evidence type="ECO:0000256" key="9">
    <source>
        <dbReference type="PROSITE-ProRule" id="PRU00125"/>
    </source>
</evidence>
<feature type="compositionally biased region" description="Polar residues" evidence="10">
    <location>
        <begin position="499"/>
        <end position="514"/>
    </location>
</feature>
<dbReference type="PANTHER" id="PTHR24211:SF20">
    <property type="entry name" value="PROTEIN ESPINAS-RELATED"/>
    <property type="match status" value="1"/>
</dbReference>
<feature type="compositionally biased region" description="Basic residues" evidence="10">
    <location>
        <begin position="728"/>
        <end position="739"/>
    </location>
</feature>
<feature type="compositionally biased region" description="Basic and acidic residues" evidence="10">
    <location>
        <begin position="776"/>
        <end position="786"/>
    </location>
</feature>
<feature type="domain" description="LIM zinc-binding" evidence="11">
    <location>
        <begin position="259"/>
        <end position="323"/>
    </location>
</feature>
<dbReference type="Pfam" id="PF06297">
    <property type="entry name" value="PET"/>
    <property type="match status" value="1"/>
</dbReference>
<dbReference type="PROSITE" id="PS50023">
    <property type="entry name" value="LIM_DOMAIN_2"/>
    <property type="match status" value="2"/>
</dbReference>
<accession>A0A1J1I6W4</accession>
<dbReference type="GO" id="GO:0008270">
    <property type="term" value="F:zinc ion binding"/>
    <property type="evidence" value="ECO:0007669"/>
    <property type="project" value="InterPro"/>
</dbReference>
<dbReference type="Pfam" id="PF00412">
    <property type="entry name" value="LIM"/>
    <property type="match status" value="3"/>
</dbReference>
<keyword evidence="14" id="KW-1185">Reference proteome</keyword>
<feature type="region of interest" description="Disordered" evidence="10">
    <location>
        <begin position="670"/>
        <end position="813"/>
    </location>
</feature>
<evidence type="ECO:0000256" key="3">
    <source>
        <dbReference type="ARBA" id="ARBA00022737"/>
    </source>
</evidence>
<evidence type="ECO:0000256" key="8">
    <source>
        <dbReference type="ARBA" id="ARBA00073341"/>
    </source>
</evidence>
<dbReference type="PROSITE" id="PS00478">
    <property type="entry name" value="LIM_DOMAIN_1"/>
    <property type="match status" value="1"/>
</dbReference>
<dbReference type="InterPro" id="IPR047120">
    <property type="entry name" value="Pk/Esn/Tes"/>
</dbReference>
<feature type="compositionally biased region" description="Polar residues" evidence="10">
    <location>
        <begin position="74"/>
        <end position="87"/>
    </location>
</feature>
<dbReference type="CDD" id="cd09827">
    <property type="entry name" value="PET_Prickle"/>
    <property type="match status" value="1"/>
</dbReference>
<evidence type="ECO:0000256" key="7">
    <source>
        <dbReference type="ARBA" id="ARBA00064768"/>
    </source>
</evidence>
<evidence type="ECO:0000259" key="11">
    <source>
        <dbReference type="PROSITE" id="PS50023"/>
    </source>
</evidence>
<proteinExistence type="inferred from homology"/>
<dbReference type="CDD" id="cd09420">
    <property type="entry name" value="LIM3_Prickle"/>
    <property type="match status" value="1"/>
</dbReference>